<feature type="compositionally biased region" description="Polar residues" evidence="1">
    <location>
        <begin position="71"/>
        <end position="80"/>
    </location>
</feature>
<name>A0A0D0CP19_9AGAR</name>
<keyword evidence="3" id="KW-1185">Reference proteome</keyword>
<dbReference type="Proteomes" id="UP000053593">
    <property type="component" value="Unassembled WGS sequence"/>
</dbReference>
<gene>
    <name evidence="2" type="ORF">GYMLUDRAFT_770635</name>
</gene>
<protein>
    <submittedName>
        <fullName evidence="2">Uncharacterized protein</fullName>
    </submittedName>
</protein>
<evidence type="ECO:0000313" key="2">
    <source>
        <dbReference type="EMBL" id="KIK57013.1"/>
    </source>
</evidence>
<feature type="compositionally biased region" description="Basic and acidic residues" evidence="1">
    <location>
        <begin position="47"/>
        <end position="56"/>
    </location>
</feature>
<dbReference type="EMBL" id="KN834793">
    <property type="protein sequence ID" value="KIK57013.1"/>
    <property type="molecule type" value="Genomic_DNA"/>
</dbReference>
<reference evidence="2 3" key="1">
    <citation type="submission" date="2014-04" db="EMBL/GenBank/DDBJ databases">
        <title>Evolutionary Origins and Diversification of the Mycorrhizal Mutualists.</title>
        <authorList>
            <consortium name="DOE Joint Genome Institute"/>
            <consortium name="Mycorrhizal Genomics Consortium"/>
            <person name="Kohler A."/>
            <person name="Kuo A."/>
            <person name="Nagy L.G."/>
            <person name="Floudas D."/>
            <person name="Copeland A."/>
            <person name="Barry K.W."/>
            <person name="Cichocki N."/>
            <person name="Veneault-Fourrey C."/>
            <person name="LaButti K."/>
            <person name="Lindquist E.A."/>
            <person name="Lipzen A."/>
            <person name="Lundell T."/>
            <person name="Morin E."/>
            <person name="Murat C."/>
            <person name="Riley R."/>
            <person name="Ohm R."/>
            <person name="Sun H."/>
            <person name="Tunlid A."/>
            <person name="Henrissat B."/>
            <person name="Grigoriev I.V."/>
            <person name="Hibbett D.S."/>
            <person name="Martin F."/>
        </authorList>
    </citation>
    <scope>NUCLEOTIDE SEQUENCE [LARGE SCALE GENOMIC DNA]</scope>
    <source>
        <strain evidence="2 3">FD-317 M1</strain>
    </source>
</reference>
<accession>A0A0D0CP19</accession>
<feature type="region of interest" description="Disordered" evidence="1">
    <location>
        <begin position="47"/>
        <end position="105"/>
    </location>
</feature>
<organism evidence="2 3">
    <name type="scientific">Collybiopsis luxurians FD-317 M1</name>
    <dbReference type="NCBI Taxonomy" id="944289"/>
    <lineage>
        <taxon>Eukaryota</taxon>
        <taxon>Fungi</taxon>
        <taxon>Dikarya</taxon>
        <taxon>Basidiomycota</taxon>
        <taxon>Agaricomycotina</taxon>
        <taxon>Agaricomycetes</taxon>
        <taxon>Agaricomycetidae</taxon>
        <taxon>Agaricales</taxon>
        <taxon>Marasmiineae</taxon>
        <taxon>Omphalotaceae</taxon>
        <taxon>Collybiopsis</taxon>
        <taxon>Collybiopsis luxurians</taxon>
    </lineage>
</organism>
<sequence>MPGEHFFKRRSCVMSRDNKLMGRYKGMKIEYFTALGTFLQKEEHSLQFRHEMDPGRGRNGVPRPVPPKSLSRLTPSGGTESQKRVRRGRAGVIRAMTTIAEAEAT</sequence>
<evidence type="ECO:0000313" key="3">
    <source>
        <dbReference type="Proteomes" id="UP000053593"/>
    </source>
</evidence>
<dbReference type="AlphaFoldDB" id="A0A0D0CP19"/>
<evidence type="ECO:0000256" key="1">
    <source>
        <dbReference type="SAM" id="MobiDB-lite"/>
    </source>
</evidence>
<dbReference type="HOGENOM" id="CLU_2236892_0_0_1"/>
<proteinExistence type="predicted"/>